<gene>
    <name evidence="2" type="ORF">MKW98_001001</name>
</gene>
<evidence type="ECO:0000313" key="3">
    <source>
        <dbReference type="Proteomes" id="UP001202328"/>
    </source>
</evidence>
<proteinExistence type="predicted"/>
<feature type="compositionally biased region" description="Basic and acidic residues" evidence="1">
    <location>
        <begin position="20"/>
        <end position="31"/>
    </location>
</feature>
<feature type="region of interest" description="Disordered" evidence="1">
    <location>
        <begin position="104"/>
        <end position="130"/>
    </location>
</feature>
<reference evidence="2" key="1">
    <citation type="submission" date="2022-04" db="EMBL/GenBank/DDBJ databases">
        <title>A functionally conserved STORR gene fusion in Papaver species that diverged 16.8 million years ago.</title>
        <authorList>
            <person name="Catania T."/>
        </authorList>
    </citation>
    <scope>NUCLEOTIDE SEQUENCE</scope>
    <source>
        <strain evidence="2">S-188037</strain>
    </source>
</reference>
<feature type="non-terminal residue" evidence="2">
    <location>
        <position position="130"/>
    </location>
</feature>
<dbReference type="AlphaFoldDB" id="A0AAD4SD67"/>
<organism evidence="2 3">
    <name type="scientific">Papaver atlanticum</name>
    <dbReference type="NCBI Taxonomy" id="357466"/>
    <lineage>
        <taxon>Eukaryota</taxon>
        <taxon>Viridiplantae</taxon>
        <taxon>Streptophyta</taxon>
        <taxon>Embryophyta</taxon>
        <taxon>Tracheophyta</taxon>
        <taxon>Spermatophyta</taxon>
        <taxon>Magnoliopsida</taxon>
        <taxon>Ranunculales</taxon>
        <taxon>Papaveraceae</taxon>
        <taxon>Papaveroideae</taxon>
        <taxon>Papaver</taxon>
    </lineage>
</organism>
<evidence type="ECO:0000313" key="2">
    <source>
        <dbReference type="EMBL" id="KAI3900101.1"/>
    </source>
</evidence>
<sequence length="130" mass="14384">MTGPSHQGQLPIQTKNSKGPRKETGGNDKHNVSYRILKRRDLNAFLVLENESLSQDSLNMHADMVIETVNHNDCNSGDLLELNAVNDGRDSDKGVIYKKKNGAQIGHRNSEQLKQTDGSTQFVFSSTSKS</sequence>
<comment type="caution">
    <text evidence="2">The sequence shown here is derived from an EMBL/GenBank/DDBJ whole genome shotgun (WGS) entry which is preliminary data.</text>
</comment>
<evidence type="ECO:0000256" key="1">
    <source>
        <dbReference type="SAM" id="MobiDB-lite"/>
    </source>
</evidence>
<feature type="compositionally biased region" description="Polar residues" evidence="1">
    <location>
        <begin position="1"/>
        <end position="17"/>
    </location>
</feature>
<dbReference type="Proteomes" id="UP001202328">
    <property type="component" value="Unassembled WGS sequence"/>
</dbReference>
<name>A0AAD4SD67_9MAGN</name>
<keyword evidence="3" id="KW-1185">Reference proteome</keyword>
<feature type="compositionally biased region" description="Polar residues" evidence="1">
    <location>
        <begin position="112"/>
        <end position="130"/>
    </location>
</feature>
<dbReference type="EMBL" id="JAJJMB010011750">
    <property type="protein sequence ID" value="KAI3900101.1"/>
    <property type="molecule type" value="Genomic_DNA"/>
</dbReference>
<feature type="region of interest" description="Disordered" evidence="1">
    <location>
        <begin position="1"/>
        <end position="31"/>
    </location>
</feature>
<accession>A0AAD4SD67</accession>
<protein>
    <submittedName>
        <fullName evidence="2">Uncharacterized protein</fullName>
    </submittedName>
</protein>